<dbReference type="RefSeq" id="WP_337833468.1">
    <property type="nucleotide sequence ID" value="NZ_JACHEO010000029.1"/>
</dbReference>
<evidence type="ECO:0000256" key="5">
    <source>
        <dbReference type="PROSITE-ProRule" id="PRU01248"/>
    </source>
</evidence>
<feature type="domain" description="Core-binding (CB)" evidence="7">
    <location>
        <begin position="1"/>
        <end position="71"/>
    </location>
</feature>
<gene>
    <name evidence="8" type="ORF">HNQ81_003319</name>
</gene>
<dbReference type="AlphaFoldDB" id="A0A840UXA8"/>
<keyword evidence="2" id="KW-0229">DNA integration</keyword>
<evidence type="ECO:0000313" key="8">
    <source>
        <dbReference type="EMBL" id="MBB5349563.1"/>
    </source>
</evidence>
<dbReference type="InterPro" id="IPR044068">
    <property type="entry name" value="CB"/>
</dbReference>
<evidence type="ECO:0000259" key="7">
    <source>
        <dbReference type="PROSITE" id="PS51900"/>
    </source>
</evidence>
<comment type="caution">
    <text evidence="8">The sequence shown here is derived from an EMBL/GenBank/DDBJ whole genome shotgun (WGS) entry which is preliminary data.</text>
</comment>
<protein>
    <submittedName>
        <fullName evidence="8">Site-specific recombinase XerD</fullName>
    </submittedName>
</protein>
<dbReference type="GO" id="GO:0015074">
    <property type="term" value="P:DNA integration"/>
    <property type="evidence" value="ECO:0007669"/>
    <property type="project" value="UniProtKB-KW"/>
</dbReference>
<evidence type="ECO:0000259" key="6">
    <source>
        <dbReference type="PROSITE" id="PS51898"/>
    </source>
</evidence>
<evidence type="ECO:0000256" key="1">
    <source>
        <dbReference type="ARBA" id="ARBA00008857"/>
    </source>
</evidence>
<evidence type="ECO:0000256" key="3">
    <source>
        <dbReference type="ARBA" id="ARBA00023125"/>
    </source>
</evidence>
<evidence type="ECO:0000313" key="9">
    <source>
        <dbReference type="Proteomes" id="UP000539642"/>
    </source>
</evidence>
<dbReference type="PANTHER" id="PTHR30349">
    <property type="entry name" value="PHAGE INTEGRASE-RELATED"/>
    <property type="match status" value="1"/>
</dbReference>
<dbReference type="GO" id="GO:0003677">
    <property type="term" value="F:DNA binding"/>
    <property type="evidence" value="ECO:0007669"/>
    <property type="project" value="UniProtKB-UniRule"/>
</dbReference>
<proteinExistence type="inferred from homology"/>
<dbReference type="Pfam" id="PF00589">
    <property type="entry name" value="Phage_integrase"/>
    <property type="match status" value="1"/>
</dbReference>
<keyword evidence="9" id="KW-1185">Reference proteome</keyword>
<reference evidence="8 9" key="1">
    <citation type="submission" date="2020-08" db="EMBL/GenBank/DDBJ databases">
        <title>Genomic Encyclopedia of Type Strains, Phase IV (KMG-IV): sequencing the most valuable type-strain genomes for metagenomic binning, comparative biology and taxonomic classification.</title>
        <authorList>
            <person name="Goeker M."/>
        </authorList>
    </citation>
    <scope>NUCLEOTIDE SEQUENCE [LARGE SCALE GENOMIC DNA]</scope>
    <source>
        <strain evidence="8 9">DSM 28570</strain>
    </source>
</reference>
<dbReference type="SUPFAM" id="SSF56349">
    <property type="entry name" value="DNA breaking-rejoining enzymes"/>
    <property type="match status" value="1"/>
</dbReference>
<dbReference type="InterPro" id="IPR050090">
    <property type="entry name" value="Tyrosine_recombinase_XerCD"/>
</dbReference>
<organism evidence="8 9">
    <name type="scientific">Desulfoprunum benzoelyticum</name>
    <dbReference type="NCBI Taxonomy" id="1506996"/>
    <lineage>
        <taxon>Bacteria</taxon>
        <taxon>Pseudomonadati</taxon>
        <taxon>Thermodesulfobacteriota</taxon>
        <taxon>Desulfobulbia</taxon>
        <taxon>Desulfobulbales</taxon>
        <taxon>Desulfobulbaceae</taxon>
        <taxon>Desulfoprunum</taxon>
    </lineage>
</organism>
<dbReference type="PROSITE" id="PS51900">
    <property type="entry name" value="CB"/>
    <property type="match status" value="1"/>
</dbReference>
<name>A0A840UXA8_9BACT</name>
<accession>A0A840UXA8</accession>
<dbReference type="PANTHER" id="PTHR30349:SF41">
    <property type="entry name" value="INTEGRASE_RECOMBINASE PROTEIN MJ0367-RELATED"/>
    <property type="match status" value="1"/>
</dbReference>
<keyword evidence="3 5" id="KW-0238">DNA-binding</keyword>
<evidence type="ECO:0000256" key="4">
    <source>
        <dbReference type="ARBA" id="ARBA00023172"/>
    </source>
</evidence>
<dbReference type="EMBL" id="JACHEO010000029">
    <property type="protein sequence ID" value="MBB5349563.1"/>
    <property type="molecule type" value="Genomic_DNA"/>
</dbReference>
<feature type="domain" description="Tyr recombinase" evidence="6">
    <location>
        <begin position="89"/>
        <end position="249"/>
    </location>
</feature>
<dbReference type="InterPro" id="IPR011010">
    <property type="entry name" value="DNA_brk_join_enz"/>
</dbReference>
<dbReference type="GO" id="GO:0006310">
    <property type="term" value="P:DNA recombination"/>
    <property type="evidence" value="ECO:0007669"/>
    <property type="project" value="UniProtKB-KW"/>
</dbReference>
<dbReference type="InterPro" id="IPR002104">
    <property type="entry name" value="Integrase_catalytic"/>
</dbReference>
<dbReference type="PROSITE" id="PS51898">
    <property type="entry name" value="TYR_RECOMBINASE"/>
    <property type="match status" value="1"/>
</dbReference>
<sequence length="254" mass="28740">MPEQYFIFLGSAGRAARTIQEYTWDLGWWELRCYPVADISLEIIEGAISPLQPSNARRKVAALRSFAKWLLRNGDDSLFIALSKVIPPRIPIRVPKDKGKVAFKDLSRKAIEMTQGGDRRGIWLGLMLCCGLRISEIQTAKVAPGGAIKVLGKGNKERLVPAPEWLRTALNHKSVTQKDWTKGRKLIWAEMKKLRIRKPHSLRHTYASELVRNDLELEQVKNLLGHAKLDTTLIYARTKLPDNLTIRLGIEADA</sequence>
<keyword evidence="4" id="KW-0233">DNA recombination</keyword>
<comment type="similarity">
    <text evidence="1">Belongs to the 'phage' integrase family.</text>
</comment>
<dbReference type="Gene3D" id="1.10.443.10">
    <property type="entry name" value="Intergrase catalytic core"/>
    <property type="match status" value="1"/>
</dbReference>
<dbReference type="Proteomes" id="UP000539642">
    <property type="component" value="Unassembled WGS sequence"/>
</dbReference>
<dbReference type="InterPro" id="IPR013762">
    <property type="entry name" value="Integrase-like_cat_sf"/>
</dbReference>
<evidence type="ECO:0000256" key="2">
    <source>
        <dbReference type="ARBA" id="ARBA00022908"/>
    </source>
</evidence>